<name>A0ABZ1VNT2_9ACTN</name>
<dbReference type="GO" id="GO:0004519">
    <property type="term" value="F:endonuclease activity"/>
    <property type="evidence" value="ECO:0007669"/>
    <property type="project" value="UniProtKB-KW"/>
</dbReference>
<dbReference type="RefSeq" id="WP_328732378.1">
    <property type="nucleotide sequence ID" value="NZ_CP108029.1"/>
</dbReference>
<dbReference type="CDD" id="cd17262">
    <property type="entry name" value="RMtype1_S_Aco12261I-TRD2-CR2"/>
    <property type="match status" value="1"/>
</dbReference>
<dbReference type="Proteomes" id="UP001432292">
    <property type="component" value="Chromosome"/>
</dbReference>
<reference evidence="6" key="1">
    <citation type="submission" date="2022-10" db="EMBL/GenBank/DDBJ databases">
        <title>The complete genomes of actinobacterial strains from the NBC collection.</title>
        <authorList>
            <person name="Joergensen T.S."/>
            <person name="Alvarez Arevalo M."/>
            <person name="Sterndorff E.B."/>
            <person name="Faurdal D."/>
            <person name="Vuksanovic O."/>
            <person name="Mourched A.-S."/>
            <person name="Charusanti P."/>
            <person name="Shaw S."/>
            <person name="Blin K."/>
            <person name="Weber T."/>
        </authorList>
    </citation>
    <scope>NUCLEOTIDE SEQUENCE</scope>
    <source>
        <strain evidence="6">NBC_01256</strain>
    </source>
</reference>
<gene>
    <name evidence="6" type="ORF">OG727_22790</name>
</gene>
<keyword evidence="2" id="KW-0680">Restriction system</keyword>
<dbReference type="EMBL" id="CP108473">
    <property type="protein sequence ID" value="WUS24876.1"/>
    <property type="molecule type" value="Genomic_DNA"/>
</dbReference>
<accession>A0ABZ1VNT2</accession>
<dbReference type="CDD" id="cd17253">
    <property type="entry name" value="RMtype1_S_Eco933I-TRD2-CR2_like"/>
    <property type="match status" value="1"/>
</dbReference>
<keyword evidence="6" id="KW-0255">Endonuclease</keyword>
<evidence type="ECO:0000313" key="7">
    <source>
        <dbReference type="Proteomes" id="UP001432292"/>
    </source>
</evidence>
<evidence type="ECO:0000256" key="2">
    <source>
        <dbReference type="ARBA" id="ARBA00022747"/>
    </source>
</evidence>
<proteinExistence type="inferred from homology"/>
<organism evidence="6 7">
    <name type="scientific">Streptomyces caniferus</name>
    <dbReference type="NCBI Taxonomy" id="285557"/>
    <lineage>
        <taxon>Bacteria</taxon>
        <taxon>Bacillati</taxon>
        <taxon>Actinomycetota</taxon>
        <taxon>Actinomycetes</taxon>
        <taxon>Kitasatosporales</taxon>
        <taxon>Streptomycetaceae</taxon>
        <taxon>Streptomyces</taxon>
    </lineage>
</organism>
<dbReference type="EC" id="3.1.21.-" evidence="6"/>
<protein>
    <submittedName>
        <fullName evidence="6">Restriction endonuclease subunit S</fullName>
        <ecNumber evidence="6">3.1.21.-</ecNumber>
    </submittedName>
</protein>
<dbReference type="GO" id="GO:0016787">
    <property type="term" value="F:hydrolase activity"/>
    <property type="evidence" value="ECO:0007669"/>
    <property type="project" value="UniProtKB-KW"/>
</dbReference>
<dbReference type="InterPro" id="IPR000055">
    <property type="entry name" value="Restrct_endonuc_typeI_TRD"/>
</dbReference>
<dbReference type="Pfam" id="PF01420">
    <property type="entry name" value="Methylase_S"/>
    <property type="match status" value="2"/>
</dbReference>
<evidence type="ECO:0000256" key="4">
    <source>
        <dbReference type="ARBA" id="ARBA00038652"/>
    </source>
</evidence>
<dbReference type="InterPro" id="IPR044946">
    <property type="entry name" value="Restrct_endonuc_typeI_TRD_sf"/>
</dbReference>
<keyword evidence="6" id="KW-0378">Hydrolase</keyword>
<dbReference type="SUPFAM" id="SSF116734">
    <property type="entry name" value="DNA methylase specificity domain"/>
    <property type="match status" value="2"/>
</dbReference>
<feature type="domain" description="Type I restriction modification DNA specificity" evidence="5">
    <location>
        <begin position="236"/>
        <end position="396"/>
    </location>
</feature>
<evidence type="ECO:0000256" key="1">
    <source>
        <dbReference type="ARBA" id="ARBA00010923"/>
    </source>
</evidence>
<feature type="domain" description="Type I restriction modification DNA specificity" evidence="5">
    <location>
        <begin position="108"/>
        <end position="194"/>
    </location>
</feature>
<dbReference type="InterPro" id="IPR051212">
    <property type="entry name" value="Type-I_RE_S_subunit"/>
</dbReference>
<keyword evidence="3" id="KW-0238">DNA-binding</keyword>
<dbReference type="PANTHER" id="PTHR43140:SF1">
    <property type="entry name" value="TYPE I RESTRICTION ENZYME ECOKI SPECIFICITY SUBUNIT"/>
    <property type="match status" value="1"/>
</dbReference>
<evidence type="ECO:0000313" key="6">
    <source>
        <dbReference type="EMBL" id="WUS24876.1"/>
    </source>
</evidence>
<comment type="subunit">
    <text evidence="4">The methyltransferase is composed of M and S polypeptides.</text>
</comment>
<keyword evidence="7" id="KW-1185">Reference proteome</keyword>
<keyword evidence="6" id="KW-0540">Nuclease</keyword>
<sequence length="433" mass="47989">MNTSAVTPPSPKPSGAYELVRLGYVARLQNGLTVDAKRDVTGDVVTSPYLRVANVQAGSLDLESVTEITVPRSVAQRSTLRPGDVLMTEGGDLDKLGRGTVWQGELDRCLHQNHIFAVRPDAQRLSGRFLAYVTQSLYGRHYFESTGTKTTNLASTNSSKIQSFPLPLPPLDEQRRIADFLDAETSHLDLLAGKRDLQLGLLKRRRFSLVREVLMSGLRGAQTETTDLGWLPKHPADWSLVPLRYISQCLDGKRIPLSSQERSSRQGPYPYYGASRVVDHVDDYLFDEPLVLFGEDGAQLGNPNLEVSFFVEGKIWVNNHAHVLRPTGIHGRLLSEILNVFDRELCMSGATREKITQEGMNGILVPVPPQDQQHELVEWISAEQAKGNRLEESLRRQLSLLTERRQALITAAVTGQFDVSTASGRNVTDGVTA</sequence>
<evidence type="ECO:0000259" key="5">
    <source>
        <dbReference type="Pfam" id="PF01420"/>
    </source>
</evidence>
<comment type="similarity">
    <text evidence="1">Belongs to the type-I restriction system S methylase family.</text>
</comment>
<dbReference type="Gene3D" id="3.90.220.20">
    <property type="entry name" value="DNA methylase specificity domains"/>
    <property type="match status" value="2"/>
</dbReference>
<dbReference type="PANTHER" id="PTHR43140">
    <property type="entry name" value="TYPE-1 RESTRICTION ENZYME ECOKI SPECIFICITY PROTEIN"/>
    <property type="match status" value="1"/>
</dbReference>
<evidence type="ECO:0000256" key="3">
    <source>
        <dbReference type="ARBA" id="ARBA00023125"/>
    </source>
</evidence>